<dbReference type="Proteomes" id="UP000230078">
    <property type="component" value="Unassembled WGS sequence"/>
</dbReference>
<dbReference type="AlphaFoldDB" id="A0A2M7V2A8"/>
<sequence>MRALVVLDVADVESTRVVVVAILALRLLAADEGRDDHRGVSLHSSIGGRDVLLHHGGVDADGRRGVVLDDHVGL</sequence>
<accession>A0A2M7V2A8</accession>
<proteinExistence type="predicted"/>
<evidence type="ECO:0000313" key="1">
    <source>
        <dbReference type="EMBL" id="PIZ92553.1"/>
    </source>
</evidence>
<organism evidence="1 2">
    <name type="scientific">Candidatus Magasanikbacteria bacterium CG_4_10_14_0_2_um_filter_41_31</name>
    <dbReference type="NCBI Taxonomy" id="1974639"/>
    <lineage>
        <taxon>Bacteria</taxon>
        <taxon>Candidatus Magasanikiibacteriota</taxon>
    </lineage>
</organism>
<evidence type="ECO:0000313" key="2">
    <source>
        <dbReference type="Proteomes" id="UP000230078"/>
    </source>
</evidence>
<name>A0A2M7V2A8_9BACT</name>
<protein>
    <submittedName>
        <fullName evidence="1">Uncharacterized protein</fullName>
    </submittedName>
</protein>
<comment type="caution">
    <text evidence="1">The sequence shown here is derived from an EMBL/GenBank/DDBJ whole genome shotgun (WGS) entry which is preliminary data.</text>
</comment>
<gene>
    <name evidence="1" type="ORF">COX83_04000</name>
</gene>
<reference evidence="2" key="1">
    <citation type="submission" date="2017-09" db="EMBL/GenBank/DDBJ databases">
        <title>Depth-based differentiation of microbial function through sediment-hosted aquifers and enrichment of novel symbionts in the deep terrestrial subsurface.</title>
        <authorList>
            <person name="Probst A.J."/>
            <person name="Ladd B."/>
            <person name="Jarett J.K."/>
            <person name="Geller-Mcgrath D.E."/>
            <person name="Sieber C.M.K."/>
            <person name="Emerson J.B."/>
            <person name="Anantharaman K."/>
            <person name="Thomas B.C."/>
            <person name="Malmstrom R."/>
            <person name="Stieglmeier M."/>
            <person name="Klingl A."/>
            <person name="Woyke T."/>
            <person name="Ryan C.M."/>
            <person name="Banfield J.F."/>
        </authorList>
    </citation>
    <scope>NUCLEOTIDE SEQUENCE [LARGE SCALE GENOMIC DNA]</scope>
</reference>
<dbReference type="EMBL" id="PFPI01000056">
    <property type="protein sequence ID" value="PIZ92553.1"/>
    <property type="molecule type" value="Genomic_DNA"/>
</dbReference>